<reference evidence="1 2" key="1">
    <citation type="journal article" date="2022" name="New Phytol.">
        <title>Ecological generalism drives hyperdiversity of secondary metabolite gene clusters in xylarialean endophytes.</title>
        <authorList>
            <person name="Franco M.E.E."/>
            <person name="Wisecaver J.H."/>
            <person name="Arnold A.E."/>
            <person name="Ju Y.M."/>
            <person name="Slot J.C."/>
            <person name="Ahrendt S."/>
            <person name="Moore L.P."/>
            <person name="Eastman K.E."/>
            <person name="Scott K."/>
            <person name="Konkel Z."/>
            <person name="Mondo S.J."/>
            <person name="Kuo A."/>
            <person name="Hayes R.D."/>
            <person name="Haridas S."/>
            <person name="Andreopoulos B."/>
            <person name="Riley R."/>
            <person name="LaButti K."/>
            <person name="Pangilinan J."/>
            <person name="Lipzen A."/>
            <person name="Amirebrahimi M."/>
            <person name="Yan J."/>
            <person name="Adam C."/>
            <person name="Keymanesh K."/>
            <person name="Ng V."/>
            <person name="Louie K."/>
            <person name="Northen T."/>
            <person name="Drula E."/>
            <person name="Henrissat B."/>
            <person name="Hsieh H.M."/>
            <person name="Youens-Clark K."/>
            <person name="Lutzoni F."/>
            <person name="Miadlikowska J."/>
            <person name="Eastwood D.C."/>
            <person name="Hamelin R.C."/>
            <person name="Grigoriev I.V."/>
            <person name="U'Ren J.M."/>
        </authorList>
    </citation>
    <scope>NUCLEOTIDE SEQUENCE [LARGE SCALE GENOMIC DNA]</scope>
    <source>
        <strain evidence="1 2">CBS 119005</strain>
    </source>
</reference>
<dbReference type="Proteomes" id="UP001497700">
    <property type="component" value="Unassembled WGS sequence"/>
</dbReference>
<evidence type="ECO:0000313" key="2">
    <source>
        <dbReference type="Proteomes" id="UP001497700"/>
    </source>
</evidence>
<gene>
    <name evidence="1" type="ORF">F4820DRAFT_258460</name>
</gene>
<proteinExistence type="predicted"/>
<evidence type="ECO:0000313" key="1">
    <source>
        <dbReference type="EMBL" id="KAI4870497.1"/>
    </source>
</evidence>
<comment type="caution">
    <text evidence="1">The sequence shown here is derived from an EMBL/GenBank/DDBJ whole genome shotgun (WGS) entry which is preliminary data.</text>
</comment>
<sequence length="120" mass="13819">MAGTWYLSISGSFCFATPFLYSDRQVSASGYPYGTWECNLRKPSFKQFHLYYGEQSVQHLCFMHTNYSDISPFIFTAFRRRLVSTGKTLARPSEDLPAAKRTCTKRRVLGRLDWAAHTSK</sequence>
<organism evidence="1 2">
    <name type="scientific">Hypoxylon rubiginosum</name>
    <dbReference type="NCBI Taxonomy" id="110542"/>
    <lineage>
        <taxon>Eukaryota</taxon>
        <taxon>Fungi</taxon>
        <taxon>Dikarya</taxon>
        <taxon>Ascomycota</taxon>
        <taxon>Pezizomycotina</taxon>
        <taxon>Sordariomycetes</taxon>
        <taxon>Xylariomycetidae</taxon>
        <taxon>Xylariales</taxon>
        <taxon>Hypoxylaceae</taxon>
        <taxon>Hypoxylon</taxon>
    </lineage>
</organism>
<accession>A0ACB9ZGJ3</accession>
<name>A0ACB9ZGJ3_9PEZI</name>
<protein>
    <submittedName>
        <fullName evidence="1">Uncharacterized protein</fullName>
    </submittedName>
</protein>
<keyword evidence="2" id="KW-1185">Reference proteome</keyword>
<dbReference type="EMBL" id="MU393424">
    <property type="protein sequence ID" value="KAI4870497.1"/>
    <property type="molecule type" value="Genomic_DNA"/>
</dbReference>